<gene>
    <name evidence="3" type="ORF">SPIL2461_LOCUS558</name>
</gene>
<sequence length="241" mass="26088">MLKVGGVAAKAEFKDEAPCLTGGLPTPDSVAAQKEAYIESLERELREGVANLAEQHRRKTDDLHARANQQRSQFSLTLEKMAKEQETMLDRQHQSQLQQLQDSAQRQLNDLDRQAELLVQAWNAQEGHIVAAQSDSLAQESWKVPSGGSMRLAWPGTPQASHGGSMSVRVAPPSRSQLIAAGFPREQSMPIRSPSHATVMALSSPKHTQAVTMPASSGALQGQPIVLPAATPPTRWSPPGK</sequence>
<name>A0A812IU77_SYMPI</name>
<feature type="compositionally biased region" description="Polar residues" evidence="2">
    <location>
        <begin position="205"/>
        <end position="220"/>
    </location>
</feature>
<evidence type="ECO:0000313" key="3">
    <source>
        <dbReference type="EMBL" id="CAE7162284.1"/>
    </source>
</evidence>
<feature type="coiled-coil region" evidence="1">
    <location>
        <begin position="94"/>
        <end position="121"/>
    </location>
</feature>
<dbReference type="Proteomes" id="UP000649617">
    <property type="component" value="Unassembled WGS sequence"/>
</dbReference>
<proteinExistence type="predicted"/>
<dbReference type="EMBL" id="CAJNIZ010000448">
    <property type="protein sequence ID" value="CAE7162284.1"/>
    <property type="molecule type" value="Genomic_DNA"/>
</dbReference>
<feature type="region of interest" description="Disordered" evidence="2">
    <location>
        <begin position="198"/>
        <end position="241"/>
    </location>
</feature>
<protein>
    <submittedName>
        <fullName evidence="3">Uncharacterized protein</fullName>
    </submittedName>
</protein>
<keyword evidence="4" id="KW-1185">Reference proteome</keyword>
<evidence type="ECO:0000256" key="1">
    <source>
        <dbReference type="SAM" id="Coils"/>
    </source>
</evidence>
<evidence type="ECO:0000313" key="4">
    <source>
        <dbReference type="Proteomes" id="UP000649617"/>
    </source>
</evidence>
<accession>A0A812IU77</accession>
<reference evidence="3" key="1">
    <citation type="submission" date="2021-02" db="EMBL/GenBank/DDBJ databases">
        <authorList>
            <person name="Dougan E. K."/>
            <person name="Rhodes N."/>
            <person name="Thang M."/>
            <person name="Chan C."/>
        </authorList>
    </citation>
    <scope>NUCLEOTIDE SEQUENCE</scope>
</reference>
<organism evidence="3 4">
    <name type="scientific">Symbiodinium pilosum</name>
    <name type="common">Dinoflagellate</name>
    <dbReference type="NCBI Taxonomy" id="2952"/>
    <lineage>
        <taxon>Eukaryota</taxon>
        <taxon>Sar</taxon>
        <taxon>Alveolata</taxon>
        <taxon>Dinophyceae</taxon>
        <taxon>Suessiales</taxon>
        <taxon>Symbiodiniaceae</taxon>
        <taxon>Symbiodinium</taxon>
    </lineage>
</organism>
<dbReference type="OrthoDB" id="431460at2759"/>
<evidence type="ECO:0000256" key="2">
    <source>
        <dbReference type="SAM" id="MobiDB-lite"/>
    </source>
</evidence>
<keyword evidence="1" id="KW-0175">Coiled coil</keyword>
<dbReference type="AlphaFoldDB" id="A0A812IU77"/>
<comment type="caution">
    <text evidence="3">The sequence shown here is derived from an EMBL/GenBank/DDBJ whole genome shotgun (WGS) entry which is preliminary data.</text>
</comment>